<evidence type="ECO:0000313" key="2">
    <source>
        <dbReference type="EMBL" id="GBM46499.1"/>
    </source>
</evidence>
<protein>
    <submittedName>
        <fullName evidence="2">Uncharacterized protein</fullName>
    </submittedName>
</protein>
<dbReference type="Proteomes" id="UP000499080">
    <property type="component" value="Unassembled WGS sequence"/>
</dbReference>
<sequence>MKRQNIVDVTNPAGSGQIDGNLAGSDRIEIGAGLQSLHTSGGFCPPHPPTYYLTCNRPTYTGDLQWNRVLNLEPCDPEAKTQTR</sequence>
<dbReference type="AlphaFoldDB" id="A0A4Y2G1K1"/>
<organism evidence="2 3">
    <name type="scientific">Araneus ventricosus</name>
    <name type="common">Orbweaver spider</name>
    <name type="synonym">Epeira ventricosa</name>
    <dbReference type="NCBI Taxonomy" id="182803"/>
    <lineage>
        <taxon>Eukaryota</taxon>
        <taxon>Metazoa</taxon>
        <taxon>Ecdysozoa</taxon>
        <taxon>Arthropoda</taxon>
        <taxon>Chelicerata</taxon>
        <taxon>Arachnida</taxon>
        <taxon>Araneae</taxon>
        <taxon>Araneomorphae</taxon>
        <taxon>Entelegynae</taxon>
        <taxon>Araneoidea</taxon>
        <taxon>Araneidae</taxon>
        <taxon>Araneus</taxon>
    </lineage>
</organism>
<dbReference type="EMBL" id="BGPR01001139">
    <property type="protein sequence ID" value="GBM46499.1"/>
    <property type="molecule type" value="Genomic_DNA"/>
</dbReference>
<keyword evidence="3" id="KW-1185">Reference proteome</keyword>
<accession>A0A4Y2G1K1</accession>
<gene>
    <name evidence="2" type="ORF">AVEN_78890_1</name>
</gene>
<evidence type="ECO:0000256" key="1">
    <source>
        <dbReference type="SAM" id="MobiDB-lite"/>
    </source>
</evidence>
<name>A0A4Y2G1K1_ARAVE</name>
<feature type="region of interest" description="Disordered" evidence="1">
    <location>
        <begin position="1"/>
        <end position="22"/>
    </location>
</feature>
<comment type="caution">
    <text evidence="2">The sequence shown here is derived from an EMBL/GenBank/DDBJ whole genome shotgun (WGS) entry which is preliminary data.</text>
</comment>
<reference evidence="2 3" key="1">
    <citation type="journal article" date="2019" name="Sci. Rep.">
        <title>Orb-weaving spider Araneus ventricosus genome elucidates the spidroin gene catalogue.</title>
        <authorList>
            <person name="Kono N."/>
            <person name="Nakamura H."/>
            <person name="Ohtoshi R."/>
            <person name="Moran D.A.P."/>
            <person name="Shinohara A."/>
            <person name="Yoshida Y."/>
            <person name="Fujiwara M."/>
            <person name="Mori M."/>
            <person name="Tomita M."/>
            <person name="Arakawa K."/>
        </authorList>
    </citation>
    <scope>NUCLEOTIDE SEQUENCE [LARGE SCALE GENOMIC DNA]</scope>
</reference>
<proteinExistence type="predicted"/>
<evidence type="ECO:0000313" key="3">
    <source>
        <dbReference type="Proteomes" id="UP000499080"/>
    </source>
</evidence>